<sequence length="50" mass="5606">MEKTKTFQLTESQYNLVEELLEIAPGHTEAEKLISALELAVEVGAHTDMF</sequence>
<dbReference type="GeneID" id="60057560"/>
<accession>A0ABP2I421</accession>
<gene>
    <name evidence="1" type="ORF">CUW_0884</name>
</gene>
<organism evidence="1 2">
    <name type="scientific">Turicibacter sanguinis PC909</name>
    <dbReference type="NCBI Taxonomy" id="702450"/>
    <lineage>
        <taxon>Bacteria</taxon>
        <taxon>Bacillati</taxon>
        <taxon>Bacillota</taxon>
        <taxon>Erysipelotrichia</taxon>
        <taxon>Erysipelotrichales</taxon>
        <taxon>Turicibacteraceae</taxon>
        <taxon>Turicibacter</taxon>
    </lineage>
</organism>
<dbReference type="Proteomes" id="UP000002938">
    <property type="component" value="Unassembled WGS sequence"/>
</dbReference>
<protein>
    <submittedName>
        <fullName evidence="1">Conserved domain protein</fullName>
    </submittedName>
</protein>
<keyword evidence="2" id="KW-1185">Reference proteome</keyword>
<reference evidence="1 2" key="1">
    <citation type="journal article" date="2011" name="J. Bacteriol.">
        <title>Draft Genome Sequence of Turicibacter sanguinis PC909, Isolated from Human Feces.</title>
        <authorList>
            <person name="Cuiv P.O."/>
            <person name="Klaassens E.S."/>
            <person name="Durkin A.S."/>
            <person name="Harkins D.M."/>
            <person name="Foster L."/>
            <person name="McCorrison J."/>
            <person name="Torralba M."/>
            <person name="Nelson K.E."/>
            <person name="Morrison M."/>
        </authorList>
    </citation>
    <scope>NUCLEOTIDE SEQUENCE [LARGE SCALE GENOMIC DNA]</scope>
    <source>
        <strain evidence="1 2">PC909</strain>
    </source>
</reference>
<dbReference type="EMBL" id="ADMN01000011">
    <property type="protein sequence ID" value="EFF65005.1"/>
    <property type="molecule type" value="Genomic_DNA"/>
</dbReference>
<dbReference type="RefSeq" id="WP_006783446.1">
    <property type="nucleotide sequence ID" value="NZ_ADMN01000011.1"/>
</dbReference>
<name>A0ABP2I421_9FIRM</name>
<comment type="caution">
    <text evidence="1">The sequence shown here is derived from an EMBL/GenBank/DDBJ whole genome shotgun (WGS) entry which is preliminary data.</text>
</comment>
<proteinExistence type="predicted"/>
<evidence type="ECO:0000313" key="1">
    <source>
        <dbReference type="EMBL" id="EFF65005.1"/>
    </source>
</evidence>
<evidence type="ECO:0000313" key="2">
    <source>
        <dbReference type="Proteomes" id="UP000002938"/>
    </source>
</evidence>